<keyword evidence="2" id="KW-1185">Reference proteome</keyword>
<dbReference type="HOGENOM" id="CLU_2079412_0_0_2"/>
<dbReference type="GeneID" id="14309335"/>
<organism evidence="1 2">
    <name type="scientific">Methanoregula formicica (strain DSM 22288 / NBRC 105244 / SMSP)</name>
    <dbReference type="NCBI Taxonomy" id="593750"/>
    <lineage>
        <taxon>Archaea</taxon>
        <taxon>Methanobacteriati</taxon>
        <taxon>Methanobacteriota</taxon>
        <taxon>Stenosarchaea group</taxon>
        <taxon>Methanomicrobia</taxon>
        <taxon>Methanomicrobiales</taxon>
        <taxon>Methanoregulaceae</taxon>
        <taxon>Methanoregula</taxon>
    </lineage>
</organism>
<sequence length="117" mass="13132">MTPAPLVSSVVITFTRHDRWYCIFSVADREEEFLYYTHHDKPLRSLMFGDHFVDQLPGLMKKEDLCIECGLGLSVKGGVALDDGDLIAWHCTVEEANAILTALQETSGNEGKRISLF</sequence>
<dbReference type="Proteomes" id="UP000010824">
    <property type="component" value="Chromosome"/>
</dbReference>
<gene>
    <name evidence="1" type="ordered locus">Metfor_0662</name>
</gene>
<dbReference type="STRING" id="593750.Metfor_0662"/>
<reference evidence="2" key="1">
    <citation type="submission" date="2011-12" db="EMBL/GenBank/DDBJ databases">
        <title>Complete sequence of Methanoregula formicicum SMSP.</title>
        <authorList>
            <person name="Lucas S."/>
            <person name="Han J."/>
            <person name="Lapidus A."/>
            <person name="Cheng J.-F."/>
            <person name="Goodwin L."/>
            <person name="Pitluck S."/>
            <person name="Peters L."/>
            <person name="Ovchinnikova G."/>
            <person name="Teshima H."/>
            <person name="Detter J.C."/>
            <person name="Han C."/>
            <person name="Tapia R."/>
            <person name="Land M."/>
            <person name="Hauser L."/>
            <person name="Kyrpides N."/>
            <person name="Ivanova N."/>
            <person name="Pagani I."/>
            <person name="Imachi H."/>
            <person name="Tamaki H."/>
            <person name="Sekiguchi Y."/>
            <person name="Kamagata Y."/>
            <person name="Cadillo-Quiroz H."/>
            <person name="Zinder S."/>
            <person name="Liu W.-T."/>
            <person name="Woyke T."/>
        </authorList>
    </citation>
    <scope>NUCLEOTIDE SEQUENCE [LARGE SCALE GENOMIC DNA]</scope>
    <source>
        <strain evidence="2">DSM 22288 / NBRC 105244 / SMSP</strain>
    </source>
</reference>
<name>L0HAH0_METFS</name>
<dbReference type="InParanoid" id="L0HAH0"/>
<dbReference type="RefSeq" id="WP_015284686.1">
    <property type="nucleotide sequence ID" value="NC_019943.1"/>
</dbReference>
<dbReference type="AlphaFoldDB" id="L0HAH0"/>
<protein>
    <submittedName>
        <fullName evidence="1">Uncharacterized protein</fullName>
    </submittedName>
</protein>
<evidence type="ECO:0000313" key="1">
    <source>
        <dbReference type="EMBL" id="AGB01722.1"/>
    </source>
</evidence>
<evidence type="ECO:0000313" key="2">
    <source>
        <dbReference type="Proteomes" id="UP000010824"/>
    </source>
</evidence>
<proteinExistence type="predicted"/>
<reference evidence="1 2" key="2">
    <citation type="journal article" date="2014" name="Genome Announc.">
        <title>Complete Genome Sequence of Methanoregula formicica SMSPT, a Mesophilic Hydrogenotrophic Methanogen Isolated from a Methanogenic Upflow Anaerobic Sludge Blanket Reactor.</title>
        <authorList>
            <person name="Yamamoto K."/>
            <person name="Tamaki H."/>
            <person name="Cadillo-Quiroz H."/>
            <person name="Imachi H."/>
            <person name="Kyrpides N."/>
            <person name="Woyke T."/>
            <person name="Goodwin L."/>
            <person name="Zinder S.H."/>
            <person name="Kamagata Y."/>
            <person name="Liu W.T."/>
        </authorList>
    </citation>
    <scope>NUCLEOTIDE SEQUENCE [LARGE SCALE GENOMIC DNA]</scope>
    <source>
        <strain evidence="2">DSM 22288 / NBRC 105244 / SMSP</strain>
    </source>
</reference>
<accession>L0HAH0</accession>
<dbReference type="EMBL" id="CP003167">
    <property type="protein sequence ID" value="AGB01722.1"/>
    <property type="molecule type" value="Genomic_DNA"/>
</dbReference>
<dbReference type="KEGG" id="mfo:Metfor_0662"/>